<evidence type="ECO:0000256" key="1">
    <source>
        <dbReference type="ARBA" id="ARBA00022884"/>
    </source>
</evidence>
<evidence type="ECO:0000256" key="3">
    <source>
        <dbReference type="PROSITE-ProRule" id="PRU00176"/>
    </source>
</evidence>
<dbReference type="STRING" id="1088818.A0A2I0AML5"/>
<dbReference type="EMBL" id="KZ451970">
    <property type="protein sequence ID" value="PKA56706.1"/>
    <property type="molecule type" value="Genomic_DNA"/>
</dbReference>
<dbReference type="PROSITE" id="PS50102">
    <property type="entry name" value="RRM"/>
    <property type="match status" value="1"/>
</dbReference>
<dbReference type="PANTHER" id="PTHR14398:SF0">
    <property type="entry name" value="ZINC FINGER PROTEIN SWM"/>
    <property type="match status" value="1"/>
</dbReference>
<dbReference type="PROSITE" id="PS50103">
    <property type="entry name" value="ZF_C3H1"/>
    <property type="match status" value="1"/>
</dbReference>
<comment type="function">
    <text evidence="2">May be involved in the turnover of nuclear polyadenylated (pA+) RNA.</text>
</comment>
<evidence type="ECO:0000256" key="2">
    <source>
        <dbReference type="ARBA" id="ARBA00043866"/>
    </source>
</evidence>
<organism evidence="8 9">
    <name type="scientific">Apostasia shenzhenica</name>
    <dbReference type="NCBI Taxonomy" id="1088818"/>
    <lineage>
        <taxon>Eukaryota</taxon>
        <taxon>Viridiplantae</taxon>
        <taxon>Streptophyta</taxon>
        <taxon>Embryophyta</taxon>
        <taxon>Tracheophyta</taxon>
        <taxon>Spermatophyta</taxon>
        <taxon>Magnoliopsida</taxon>
        <taxon>Liliopsida</taxon>
        <taxon>Asparagales</taxon>
        <taxon>Orchidaceae</taxon>
        <taxon>Apostasioideae</taxon>
        <taxon>Apostasia</taxon>
    </lineage>
</organism>
<feature type="compositionally biased region" description="Acidic residues" evidence="5">
    <location>
        <begin position="121"/>
        <end position="134"/>
    </location>
</feature>
<dbReference type="InterPro" id="IPR045137">
    <property type="entry name" value="RBM26/27"/>
</dbReference>
<dbReference type="GO" id="GO:0008270">
    <property type="term" value="F:zinc ion binding"/>
    <property type="evidence" value="ECO:0007669"/>
    <property type="project" value="UniProtKB-KW"/>
</dbReference>
<dbReference type="GO" id="GO:0003723">
    <property type="term" value="F:RNA binding"/>
    <property type="evidence" value="ECO:0007669"/>
    <property type="project" value="UniProtKB-UniRule"/>
</dbReference>
<feature type="region of interest" description="Disordered" evidence="5">
    <location>
        <begin position="454"/>
        <end position="516"/>
    </location>
</feature>
<feature type="compositionally biased region" description="Low complexity" evidence="5">
    <location>
        <begin position="232"/>
        <end position="245"/>
    </location>
</feature>
<evidence type="ECO:0000259" key="7">
    <source>
        <dbReference type="PROSITE" id="PS50103"/>
    </source>
</evidence>
<feature type="domain" description="RRM" evidence="6">
    <location>
        <begin position="616"/>
        <end position="688"/>
    </location>
</feature>
<dbReference type="SMART" id="SM00360">
    <property type="entry name" value="RRM"/>
    <property type="match status" value="1"/>
</dbReference>
<evidence type="ECO:0000256" key="4">
    <source>
        <dbReference type="PROSITE-ProRule" id="PRU00723"/>
    </source>
</evidence>
<feature type="region of interest" description="Disordered" evidence="5">
    <location>
        <begin position="106"/>
        <end position="172"/>
    </location>
</feature>
<evidence type="ECO:0000256" key="5">
    <source>
        <dbReference type="SAM" id="MobiDB-lite"/>
    </source>
</evidence>
<dbReference type="Pfam" id="PF01480">
    <property type="entry name" value="PWI"/>
    <property type="match status" value="1"/>
</dbReference>
<dbReference type="CDD" id="cd12257">
    <property type="entry name" value="RRM1_RBM26_like"/>
    <property type="match status" value="1"/>
</dbReference>
<feature type="zinc finger region" description="C3H1-type" evidence="4">
    <location>
        <begin position="341"/>
        <end position="369"/>
    </location>
</feature>
<feature type="compositionally biased region" description="Polar residues" evidence="5">
    <location>
        <begin position="476"/>
        <end position="494"/>
    </location>
</feature>
<accession>A0A2I0AML5</accession>
<feature type="region of interest" description="Disordered" evidence="5">
    <location>
        <begin position="568"/>
        <end position="605"/>
    </location>
</feature>
<feature type="compositionally biased region" description="Polar residues" evidence="5">
    <location>
        <begin position="857"/>
        <end position="870"/>
    </location>
</feature>
<evidence type="ECO:0000313" key="8">
    <source>
        <dbReference type="EMBL" id="PKA56706.1"/>
    </source>
</evidence>
<dbReference type="PANTHER" id="PTHR14398">
    <property type="entry name" value="RNA RECOGNITION RRM/RNP DOMAIN"/>
    <property type="match status" value="1"/>
</dbReference>
<evidence type="ECO:0000313" key="9">
    <source>
        <dbReference type="Proteomes" id="UP000236161"/>
    </source>
</evidence>
<keyword evidence="4" id="KW-0862">Zinc</keyword>
<name>A0A2I0AML5_9ASPA</name>
<keyword evidence="4" id="KW-0863">Zinc-finger</keyword>
<dbReference type="Gene3D" id="3.30.70.330">
    <property type="match status" value="1"/>
</dbReference>
<feature type="domain" description="C3H1-type" evidence="7">
    <location>
        <begin position="341"/>
        <end position="369"/>
    </location>
</feature>
<dbReference type="InterPro" id="IPR012677">
    <property type="entry name" value="Nucleotide-bd_a/b_plait_sf"/>
</dbReference>
<evidence type="ECO:0000259" key="6">
    <source>
        <dbReference type="PROSITE" id="PS50102"/>
    </source>
</evidence>
<feature type="compositionally biased region" description="Low complexity" evidence="5">
    <location>
        <begin position="1053"/>
        <end position="1067"/>
    </location>
</feature>
<dbReference type="InterPro" id="IPR035979">
    <property type="entry name" value="RBD_domain_sf"/>
</dbReference>
<feature type="region of interest" description="Disordered" evidence="5">
    <location>
        <begin position="816"/>
        <end position="870"/>
    </location>
</feature>
<dbReference type="InterPro" id="IPR000504">
    <property type="entry name" value="RRM_dom"/>
</dbReference>
<dbReference type="InterPro" id="IPR000571">
    <property type="entry name" value="Znf_CCCH"/>
</dbReference>
<gene>
    <name evidence="8" type="ORF">AXF42_Ash012836</name>
</gene>
<keyword evidence="1 3" id="KW-0694">RNA-binding</keyword>
<dbReference type="OrthoDB" id="443401at2759"/>
<dbReference type="GO" id="GO:0005634">
    <property type="term" value="C:nucleus"/>
    <property type="evidence" value="ECO:0007669"/>
    <property type="project" value="TreeGrafter"/>
</dbReference>
<dbReference type="Proteomes" id="UP000236161">
    <property type="component" value="Unassembled WGS sequence"/>
</dbReference>
<feature type="compositionally biased region" description="Basic and acidic residues" evidence="5">
    <location>
        <begin position="1036"/>
        <end position="1049"/>
    </location>
</feature>
<dbReference type="FunFam" id="3.30.70.330:FF:000719">
    <property type="entry name" value="Predicted protein"/>
    <property type="match status" value="1"/>
</dbReference>
<keyword evidence="9" id="KW-1185">Reference proteome</keyword>
<keyword evidence="4" id="KW-0479">Metal-binding</keyword>
<feature type="region of interest" description="Disordered" evidence="5">
    <location>
        <begin position="1028"/>
        <end position="1097"/>
    </location>
</feature>
<feature type="region of interest" description="Disordered" evidence="5">
    <location>
        <begin position="229"/>
        <end position="263"/>
    </location>
</feature>
<dbReference type="InterPro" id="IPR002483">
    <property type="entry name" value="PWI_dom"/>
</dbReference>
<dbReference type="AlphaFoldDB" id="A0A2I0AML5"/>
<dbReference type="SUPFAM" id="SSF54928">
    <property type="entry name" value="RNA-binding domain, RBD"/>
    <property type="match status" value="1"/>
</dbReference>
<dbReference type="SMART" id="SM00356">
    <property type="entry name" value="ZnF_C3H1"/>
    <property type="match status" value="1"/>
</dbReference>
<sequence length="1097" mass="119633">MKFEQNALAEYLASNLKALTEADPKILADYVLALLKNDMPAEELQKLCAERLEVFLGHSSIPFTSKLFQALLDGSLERTDLKLDVITNPKPFQPKSVSVTADMKSLLPKEDNSSTSSDLPSDPEDIENSDDDDDDRNHKHRKRDARPSSFDNDCQEQPIRRPNRKRSNAYDNRQLFLDTGIQSRELNKELNSISDKGIPFKLDKRHFGMPQLVRPPLDLSSRSRLHLPFRADGGSRLDSSSSLGRVPAGRGKGRSGTSWSQHDPRFSSLDSLDFASHIAAQGASHPSLFMGPGLPGAGTSQNASWGAFGFIHGMSSGIIDSLHPLGMHATLGPAMTPLNLGMPRQRCRDFEERGFCLRGDMCPMDHGVNRIVVEDVQEIEVIAAFKELNLLFYLQSLSQFNLPVSIPGSHALGVQAGTAPKPSLTPTSSAFMTSNKTISSKNSKLAANDDALKLNGPISTSGDNKADVYDPDEPLWNSSHPDSSTALLRLSSPNTEDESLWDDNTSARKGMQIPDGKKLMANTGPQATSSSVWGRISSGTKSDTGIALDSNNPTTGYLARDMAELKEDTVSRSSPNEGKLFTSDGFDPKPAMDQPVSITRTDFGRKGGKMLQKASRTLYVNGIPQTSNNKGALLSHFRKFGEVIDIYIPMNSEKAFVQFFNREEAEAALMSPDAVMGNRFIKLFWANRDRISDEGQISGHAKPLQRPKVLAISTQLQPSPVDGGKENLPSTTQKKCNSVAVEALGTESPKNLLMNGSKAVTSATKKLENLELLEELRKKQDLLAQKRDEFRRQLVKFEKQASLKKSEGAFEQAVKRHKAGVGGDSAKDTEPRSANICNSGEGQVAGKSQEKRISGEGINSPSSRAYTSSTQQSFQVIRQASYVQVPYPNKFKLDNRPTSFRIFPPLPDKLKSVATLKDHFSKFGDLASIAFEDSEERSESSSLKEVEECAVCVTYHTRHSAERAYQAGKCWEGCMLKFAWKNASSGCGKDSGVQEVPLNTALCAAGEDDIKTGPVSSGSSSFCAGESTCLPESEVDTGKHEDSGVDTEGRNYTSSLSKSVTESSKSSPTVRLHECENPDVDDMIIDDNKVAGQPGLA</sequence>
<protein>
    <submittedName>
        <fullName evidence="8">Zinc finger CCCH domain-containing protein 27</fullName>
    </submittedName>
</protein>
<dbReference type="Pfam" id="PF00076">
    <property type="entry name" value="RRM_1"/>
    <property type="match status" value="1"/>
</dbReference>
<proteinExistence type="predicted"/>
<reference evidence="8 9" key="1">
    <citation type="journal article" date="2017" name="Nature">
        <title>The Apostasia genome and the evolution of orchids.</title>
        <authorList>
            <person name="Zhang G.Q."/>
            <person name="Liu K.W."/>
            <person name="Li Z."/>
            <person name="Lohaus R."/>
            <person name="Hsiao Y.Y."/>
            <person name="Niu S.C."/>
            <person name="Wang J.Y."/>
            <person name="Lin Y.C."/>
            <person name="Xu Q."/>
            <person name="Chen L.J."/>
            <person name="Yoshida K."/>
            <person name="Fujiwara S."/>
            <person name="Wang Z.W."/>
            <person name="Zhang Y.Q."/>
            <person name="Mitsuda N."/>
            <person name="Wang M."/>
            <person name="Liu G.H."/>
            <person name="Pecoraro L."/>
            <person name="Huang H.X."/>
            <person name="Xiao X.J."/>
            <person name="Lin M."/>
            <person name="Wu X.Y."/>
            <person name="Wu W.L."/>
            <person name="Chen Y.Y."/>
            <person name="Chang S.B."/>
            <person name="Sakamoto S."/>
            <person name="Ohme-Takagi M."/>
            <person name="Yagi M."/>
            <person name="Zeng S.J."/>
            <person name="Shen C.Y."/>
            <person name="Yeh C.M."/>
            <person name="Luo Y.B."/>
            <person name="Tsai W.C."/>
            <person name="Van de Peer Y."/>
            <person name="Liu Z.J."/>
        </authorList>
    </citation>
    <scope>NUCLEOTIDE SEQUENCE [LARGE SCALE GENOMIC DNA]</scope>
    <source>
        <strain evidence="9">cv. Shenzhen</strain>
        <tissue evidence="8">Stem</tissue>
    </source>
</reference>